<proteinExistence type="predicted"/>
<reference evidence="3" key="1">
    <citation type="journal article" date="2011" name="Stand. Genomic Sci.">
        <title>Genome sequence of the filamentous, gliding Thiothrix nivea neotype strain (JP2(T)).</title>
        <authorList>
            <person name="Lapidus A."/>
            <person name="Nolan M."/>
            <person name="Lucas S."/>
            <person name="Glavina Del Rio T."/>
            <person name="Tice H."/>
            <person name="Cheng J.F."/>
            <person name="Tapia R."/>
            <person name="Han C."/>
            <person name="Goodwin L."/>
            <person name="Pitluck S."/>
            <person name="Liolios K."/>
            <person name="Pagani I."/>
            <person name="Ivanova N."/>
            <person name="Huntemann M."/>
            <person name="Mavromatis K."/>
            <person name="Mikhailova N."/>
            <person name="Pati A."/>
            <person name="Chen A."/>
            <person name="Palaniappan K."/>
            <person name="Land M."/>
            <person name="Brambilla E.M."/>
            <person name="Rohde M."/>
            <person name="Abt B."/>
            <person name="Verbarg S."/>
            <person name="Goker M."/>
            <person name="Bristow J."/>
            <person name="Eisen J.A."/>
            <person name="Markowitz V."/>
            <person name="Hugenholtz P."/>
            <person name="Kyrpides N.C."/>
            <person name="Klenk H.P."/>
            <person name="Woyke T."/>
        </authorList>
    </citation>
    <scope>NUCLEOTIDE SEQUENCE [LARGE SCALE GENOMIC DNA]</scope>
    <source>
        <strain evidence="3">ATCC 35100 / DSM 5205 / JP2</strain>
    </source>
</reference>
<evidence type="ECO:0000313" key="3">
    <source>
        <dbReference type="Proteomes" id="UP000005317"/>
    </source>
</evidence>
<accession>A0A656H9N1</accession>
<evidence type="ECO:0000256" key="1">
    <source>
        <dbReference type="SAM" id="MobiDB-lite"/>
    </source>
</evidence>
<dbReference type="Proteomes" id="UP000005317">
    <property type="component" value="Unassembled WGS sequence"/>
</dbReference>
<gene>
    <name evidence="2" type="ORF">Thini_0681</name>
</gene>
<feature type="region of interest" description="Disordered" evidence="1">
    <location>
        <begin position="132"/>
        <end position="151"/>
    </location>
</feature>
<evidence type="ECO:0000313" key="2">
    <source>
        <dbReference type="EMBL" id="EIJ33318.1"/>
    </source>
</evidence>
<organism evidence="2 3">
    <name type="scientific">Thiothrix nivea (strain ATCC 35100 / DSM 5205 / JP2)</name>
    <dbReference type="NCBI Taxonomy" id="870187"/>
    <lineage>
        <taxon>Bacteria</taxon>
        <taxon>Pseudomonadati</taxon>
        <taxon>Pseudomonadota</taxon>
        <taxon>Gammaproteobacteria</taxon>
        <taxon>Thiotrichales</taxon>
        <taxon>Thiotrichaceae</taxon>
        <taxon>Thiothrix</taxon>
    </lineage>
</organism>
<keyword evidence="3" id="KW-1185">Reference proteome</keyword>
<dbReference type="AlphaFoldDB" id="A0A656H9N1"/>
<dbReference type="EMBL" id="JH651384">
    <property type="protein sequence ID" value="EIJ33318.1"/>
    <property type="molecule type" value="Genomic_DNA"/>
</dbReference>
<protein>
    <submittedName>
        <fullName evidence="2">Uncharacterized protein</fullName>
    </submittedName>
</protein>
<sequence length="151" mass="16820">MARIIVGLPPETEHQVDVMQAGVVADAFVAVWATPDDDQALEIRELRVDSLTPVAREDDPEDLLARFRLHSERLRQRRAGIDAVISRHFLRATDPEYEDGDLQRMLPHDIYRAALLYSLWQVANGEALAKNSVTPGTTTAADAYPADQAET</sequence>
<name>A0A656H9N1_THINJ</name>
<dbReference type="RefSeq" id="WP_002707272.1">
    <property type="nucleotide sequence ID" value="NZ_JH651384.1"/>
</dbReference>